<organism evidence="1">
    <name type="scientific">Comamonas kerstersii</name>
    <dbReference type="NCBI Taxonomy" id="225992"/>
    <lineage>
        <taxon>Bacteria</taxon>
        <taxon>Pseudomonadati</taxon>
        <taxon>Pseudomonadota</taxon>
        <taxon>Betaproteobacteria</taxon>
        <taxon>Burkholderiales</taxon>
        <taxon>Comamonadaceae</taxon>
        <taxon>Comamonas</taxon>
    </lineage>
</organism>
<proteinExistence type="predicted"/>
<accession>A0A6A1R0R2</accession>
<name>A0A6A1R0R2_9BURK</name>
<dbReference type="AlphaFoldDB" id="A0A6A1R0R2"/>
<reference evidence="1" key="1">
    <citation type="submission" date="2019-09" db="EMBL/GenBank/DDBJ databases">
        <title>Draft genome sequences of 48 bacterial type strains from the CCUG.</title>
        <authorList>
            <person name="Tunovic T."/>
            <person name="Pineiro-Iglesias B."/>
            <person name="Unosson C."/>
            <person name="Inganas E."/>
            <person name="Ohlen M."/>
            <person name="Cardew S."/>
            <person name="Jensie-Markopoulos S."/>
            <person name="Salva-Serra F."/>
            <person name="Jaen-Luchoro D."/>
            <person name="Karlsson R."/>
            <person name="Svensson-Stadler L."/>
            <person name="Chun J."/>
            <person name="Moore E."/>
        </authorList>
    </citation>
    <scope>NUCLEOTIDE SEQUENCE</scope>
    <source>
        <strain evidence="1">CCUG 15333</strain>
    </source>
</reference>
<comment type="caution">
    <text evidence="1">The sequence shown here is derived from an EMBL/GenBank/DDBJ whole genome shotgun (WGS) entry which is preliminary data.</text>
</comment>
<gene>
    <name evidence="1" type="ORF">F7P80_12190</name>
</gene>
<dbReference type="RefSeq" id="WP_151045044.1">
    <property type="nucleotide sequence ID" value="NZ_VZOT01000009.1"/>
</dbReference>
<protein>
    <submittedName>
        <fullName evidence="1">Uncharacterized protein</fullName>
    </submittedName>
</protein>
<evidence type="ECO:0000313" key="1">
    <source>
        <dbReference type="EMBL" id="KAB0585886.1"/>
    </source>
</evidence>
<dbReference type="EMBL" id="VZOT01000009">
    <property type="protein sequence ID" value="KAB0585886.1"/>
    <property type="molecule type" value="Genomic_DNA"/>
</dbReference>
<sequence length="131" mass="14688">MNANMLFAKLVQHLTNYNDAAVLWTLLKERADCKEIGVSVNEISGLQLCSTVAPKTVHRTIEKLQQMGFITVRVQHKSKTLVTVNREAVLDLLNQPLPERLPACSQKTFPFLDAWNAQLEAKAESNDQPSD</sequence>